<dbReference type="PANTHER" id="PTHR15462">
    <property type="entry name" value="SERINE PROTEASE"/>
    <property type="match status" value="1"/>
</dbReference>
<dbReference type="EMBL" id="WMBQ01000002">
    <property type="protein sequence ID" value="MTD96271.1"/>
    <property type="molecule type" value="Genomic_DNA"/>
</dbReference>
<dbReference type="AlphaFoldDB" id="A0A6I3KUA8"/>
<proteinExistence type="inferred from homology"/>
<dbReference type="Gene3D" id="2.40.10.10">
    <property type="entry name" value="Trypsin-like serine proteases"/>
    <property type="match status" value="2"/>
</dbReference>
<name>A0A6I3KUA8_9HYPH</name>
<evidence type="ECO:0000256" key="3">
    <source>
        <dbReference type="ARBA" id="ARBA00022729"/>
    </source>
</evidence>
<evidence type="ECO:0000256" key="5">
    <source>
        <dbReference type="ARBA" id="ARBA00022825"/>
    </source>
</evidence>
<dbReference type="RefSeq" id="WP_154740710.1">
    <property type="nucleotide sequence ID" value="NZ_WMBQ01000002.1"/>
</dbReference>
<keyword evidence="3 6" id="KW-0732">Signal</keyword>
<evidence type="ECO:0000256" key="4">
    <source>
        <dbReference type="ARBA" id="ARBA00022801"/>
    </source>
</evidence>
<dbReference type="Pfam" id="PF13365">
    <property type="entry name" value="Trypsin_2"/>
    <property type="match status" value="1"/>
</dbReference>
<dbReference type="InterPro" id="IPR050966">
    <property type="entry name" value="Glutamyl_endopeptidase"/>
</dbReference>
<dbReference type="InterPro" id="IPR036366">
    <property type="entry name" value="PGBDSf"/>
</dbReference>
<feature type="chain" id="PRO_5026377379" description="Serine protease" evidence="6">
    <location>
        <begin position="37"/>
        <end position="379"/>
    </location>
</feature>
<dbReference type="PROSITE" id="PS51257">
    <property type="entry name" value="PROKAR_LIPOPROTEIN"/>
    <property type="match status" value="1"/>
</dbReference>
<evidence type="ECO:0000256" key="1">
    <source>
        <dbReference type="ARBA" id="ARBA00008764"/>
    </source>
</evidence>
<reference evidence="8 9" key="1">
    <citation type="submission" date="2019-11" db="EMBL/GenBank/DDBJ databases">
        <title>Identification of a novel strain.</title>
        <authorList>
            <person name="Xu Q."/>
            <person name="Wang G."/>
        </authorList>
    </citation>
    <scope>NUCLEOTIDE SEQUENCE [LARGE SCALE GENOMIC DNA]</scope>
    <source>
        <strain evidence="9">xq</strain>
    </source>
</reference>
<evidence type="ECO:0000313" key="9">
    <source>
        <dbReference type="Proteomes" id="UP000440694"/>
    </source>
</evidence>
<keyword evidence="5 6" id="KW-0720">Serine protease</keyword>
<dbReference type="InterPro" id="IPR036365">
    <property type="entry name" value="PGBD-like_sf"/>
</dbReference>
<dbReference type="GO" id="GO:0008236">
    <property type="term" value="F:serine-type peptidase activity"/>
    <property type="evidence" value="ECO:0007669"/>
    <property type="project" value="UniProtKB-KW"/>
</dbReference>
<comment type="caution">
    <text evidence="8">The sequence shown here is derived from an EMBL/GenBank/DDBJ whole genome shotgun (WGS) entry which is preliminary data.</text>
</comment>
<dbReference type="InterPro" id="IPR008256">
    <property type="entry name" value="Peptidase_S1B"/>
</dbReference>
<organism evidence="8 9">
    <name type="scientific">Hyphomicrobium album</name>
    <dbReference type="NCBI Taxonomy" id="2665159"/>
    <lineage>
        <taxon>Bacteria</taxon>
        <taxon>Pseudomonadati</taxon>
        <taxon>Pseudomonadota</taxon>
        <taxon>Alphaproteobacteria</taxon>
        <taxon>Hyphomicrobiales</taxon>
        <taxon>Hyphomicrobiaceae</taxon>
        <taxon>Hyphomicrobium</taxon>
    </lineage>
</organism>
<accession>A0A6I3KUA8</accession>
<protein>
    <recommendedName>
        <fullName evidence="6">Serine protease</fullName>
        <ecNumber evidence="6">3.4.21.-</ecNumber>
    </recommendedName>
</protein>
<dbReference type="EC" id="3.4.21.-" evidence="6"/>
<evidence type="ECO:0000256" key="6">
    <source>
        <dbReference type="RuleBase" id="RU004296"/>
    </source>
</evidence>
<dbReference type="SUPFAM" id="SSF47090">
    <property type="entry name" value="PGBD-like"/>
    <property type="match status" value="1"/>
</dbReference>
<feature type="domain" description="Peptidoglycan binding-like" evidence="7">
    <location>
        <begin position="305"/>
        <end position="359"/>
    </location>
</feature>
<comment type="similarity">
    <text evidence="1 6">Belongs to the peptidase S1B family.</text>
</comment>
<dbReference type="Proteomes" id="UP000440694">
    <property type="component" value="Unassembled WGS sequence"/>
</dbReference>
<evidence type="ECO:0000256" key="2">
    <source>
        <dbReference type="ARBA" id="ARBA00022670"/>
    </source>
</evidence>
<sequence length="379" mass="40051">MKRPRSPVLDTLRRLPALSTLGILACLGLTGPPAAASVFGPDERVPLPQSLRPAAAKLGVFSDAASHSVCTAFCVAPDVVATAAHCLYRTSGEQPLRLSDLFFRLDGAAKPVKIAGAQTGAAEANVTSGSTKLKVHPPIDATRDWALVRLAHPACTAGVFKVSSKPVDEVMKLAGTGQVFNIAYHRDLPKWQPMLNTGCSIKRDFADADWQTIRRDFSNPDQLLLHTCDTGAASSGSPLLVDGADGPEVVGINVGTYVQSKVIMLNGEVLHRFKSDDVANTGVNASAFAPAFATFVAADTLTERRDVRQLQDALAARGLYIGTRDGRFGPVLRASIEVFERASHMPVTGLATHTVLHALVGESDVVTGKIPGMETAAGR</sequence>
<dbReference type="InterPro" id="IPR009003">
    <property type="entry name" value="Peptidase_S1_PA"/>
</dbReference>
<keyword evidence="9" id="KW-1185">Reference proteome</keyword>
<dbReference type="GO" id="GO:0006508">
    <property type="term" value="P:proteolysis"/>
    <property type="evidence" value="ECO:0007669"/>
    <property type="project" value="UniProtKB-KW"/>
</dbReference>
<dbReference type="PRINTS" id="PR00839">
    <property type="entry name" value="V8PROTEASE"/>
</dbReference>
<dbReference type="InterPro" id="IPR002477">
    <property type="entry name" value="Peptidoglycan-bd-like"/>
</dbReference>
<evidence type="ECO:0000259" key="7">
    <source>
        <dbReference type="Pfam" id="PF01471"/>
    </source>
</evidence>
<dbReference type="PANTHER" id="PTHR15462:SF8">
    <property type="entry name" value="SERINE PROTEASE"/>
    <property type="match status" value="1"/>
</dbReference>
<keyword evidence="4 6" id="KW-0378">Hydrolase</keyword>
<dbReference type="SUPFAM" id="SSF50494">
    <property type="entry name" value="Trypsin-like serine proteases"/>
    <property type="match status" value="1"/>
</dbReference>
<dbReference type="Pfam" id="PF01471">
    <property type="entry name" value="PG_binding_1"/>
    <property type="match status" value="1"/>
</dbReference>
<evidence type="ECO:0000313" key="8">
    <source>
        <dbReference type="EMBL" id="MTD96271.1"/>
    </source>
</evidence>
<keyword evidence="2 6" id="KW-0645">Protease</keyword>
<feature type="signal peptide" evidence="6">
    <location>
        <begin position="1"/>
        <end position="36"/>
    </location>
</feature>
<gene>
    <name evidence="8" type="ORF">GIW81_18175</name>
</gene>
<dbReference type="InterPro" id="IPR043504">
    <property type="entry name" value="Peptidase_S1_PA_chymotrypsin"/>
</dbReference>
<dbReference type="Gene3D" id="1.10.101.10">
    <property type="entry name" value="PGBD-like superfamily/PGBD"/>
    <property type="match status" value="1"/>
</dbReference>